<dbReference type="InterPro" id="IPR002104">
    <property type="entry name" value="Integrase_catalytic"/>
</dbReference>
<keyword evidence="3" id="KW-0233">DNA recombination</keyword>
<dbReference type="GO" id="GO:0015074">
    <property type="term" value="P:DNA integration"/>
    <property type="evidence" value="ECO:0007669"/>
    <property type="project" value="InterPro"/>
</dbReference>
<feature type="domain" description="Tyr recombinase" evidence="4">
    <location>
        <begin position="140"/>
        <end position="362"/>
    </location>
</feature>
<gene>
    <name evidence="5" type="primary">xerC_2</name>
    <name evidence="5" type="ORF">BIN_B_05658</name>
</gene>
<dbReference type="InterPro" id="IPR013762">
    <property type="entry name" value="Integrase-like_cat_sf"/>
</dbReference>
<protein>
    <submittedName>
        <fullName evidence="5">Tyrosine recombinase XerC</fullName>
    </submittedName>
</protein>
<dbReference type="Pfam" id="PF00589">
    <property type="entry name" value="Phage_integrase"/>
    <property type="match status" value="1"/>
</dbReference>
<organism evidence="5">
    <name type="scientific">Mycobacterium riyadhense</name>
    <dbReference type="NCBI Taxonomy" id="486698"/>
    <lineage>
        <taxon>Bacteria</taxon>
        <taxon>Bacillati</taxon>
        <taxon>Actinomycetota</taxon>
        <taxon>Actinomycetes</taxon>
        <taxon>Mycobacteriales</taxon>
        <taxon>Mycobacteriaceae</taxon>
        <taxon>Mycobacterium</taxon>
    </lineage>
</organism>
<accession>A0A653F510</accession>
<dbReference type="PANTHER" id="PTHR30349">
    <property type="entry name" value="PHAGE INTEGRASE-RELATED"/>
    <property type="match status" value="1"/>
</dbReference>
<evidence type="ECO:0000256" key="1">
    <source>
        <dbReference type="ARBA" id="ARBA00008857"/>
    </source>
</evidence>
<proteinExistence type="inferred from homology"/>
<evidence type="ECO:0000313" key="5">
    <source>
        <dbReference type="EMBL" id="VTP04683.1"/>
    </source>
</evidence>
<comment type="similarity">
    <text evidence="1">Belongs to the 'phage' integrase family.</text>
</comment>
<dbReference type="EMBL" id="LR589216">
    <property type="protein sequence ID" value="VTP04683.1"/>
    <property type="molecule type" value="Genomic_DNA"/>
</dbReference>
<dbReference type="PROSITE" id="PS51898">
    <property type="entry name" value="TYR_RECOMBINASE"/>
    <property type="match status" value="1"/>
</dbReference>
<dbReference type="PANTHER" id="PTHR30349:SF41">
    <property type="entry name" value="INTEGRASE_RECOMBINASE PROTEIN MJ0367-RELATED"/>
    <property type="match status" value="1"/>
</dbReference>
<dbReference type="Gene3D" id="1.10.443.10">
    <property type="entry name" value="Intergrase catalytic core"/>
    <property type="match status" value="1"/>
</dbReference>
<evidence type="ECO:0000259" key="4">
    <source>
        <dbReference type="PROSITE" id="PS51898"/>
    </source>
</evidence>
<sequence>MVGGRGGLVLVAADGDVSFSAGQELFEAMLAGWRRQQQARRLSGPLIEGRERIVRRFVAFTGCLPWQWSSAQAESWLASGGWAHSTIRAYQGALVVFLGYVCDPRYGWVGECEQRVGAVPAQVIGEHNSSPHAAAYEGRPGRRPLSRAELQAFFDAADDLVERAGCSRRKGQLAAFRDATLFKVIYAWGLRRREAAMLDVNDFAVNPAVPELGSRGVCHVRYGKAMKGSPPRRRAVATVMPWAAEALEQYVREVRPRYGADEHPALWLTERGARISVRQVDDRFGQLRNLAGLPADLSVHCLRHSYISHLIEDGADPLFVQSIYGPWKGVRDVHHGSKKRVNPSGGSGYLLPSITQILRRFDARTAGADARLVA</sequence>
<evidence type="ECO:0000256" key="3">
    <source>
        <dbReference type="ARBA" id="ARBA00023172"/>
    </source>
</evidence>
<dbReference type="AlphaFoldDB" id="A0A653F510"/>
<evidence type="ECO:0000256" key="2">
    <source>
        <dbReference type="ARBA" id="ARBA00023125"/>
    </source>
</evidence>
<dbReference type="InterPro" id="IPR050090">
    <property type="entry name" value="Tyrosine_recombinase_XerCD"/>
</dbReference>
<dbReference type="InterPro" id="IPR011010">
    <property type="entry name" value="DNA_brk_join_enz"/>
</dbReference>
<keyword evidence="2" id="KW-0238">DNA-binding</keyword>
<dbReference type="GO" id="GO:0003677">
    <property type="term" value="F:DNA binding"/>
    <property type="evidence" value="ECO:0007669"/>
    <property type="project" value="UniProtKB-KW"/>
</dbReference>
<dbReference type="GO" id="GO:0006310">
    <property type="term" value="P:DNA recombination"/>
    <property type="evidence" value="ECO:0007669"/>
    <property type="project" value="UniProtKB-KW"/>
</dbReference>
<dbReference type="RefSeq" id="WP_204805835.1">
    <property type="nucleotide sequence ID" value="NZ_CAJMWM010000002.1"/>
</dbReference>
<dbReference type="SUPFAM" id="SSF56349">
    <property type="entry name" value="DNA breaking-rejoining enzymes"/>
    <property type="match status" value="1"/>
</dbReference>
<reference evidence="5" key="1">
    <citation type="submission" date="2019-05" db="EMBL/GenBank/DDBJ databases">
        <authorList>
            <person name="Naeem R."/>
            <person name="Antony C."/>
            <person name="Guan Q."/>
        </authorList>
    </citation>
    <scope>NUCLEOTIDE SEQUENCE</scope>
    <source>
        <strain evidence="5">2</strain>
    </source>
</reference>
<name>A0A653F510_9MYCO</name>